<evidence type="ECO:0000259" key="2">
    <source>
        <dbReference type="PROSITE" id="PS50181"/>
    </source>
</evidence>
<dbReference type="Pfam" id="PF12937">
    <property type="entry name" value="F-box-like"/>
    <property type="match status" value="1"/>
</dbReference>
<keyword evidence="1" id="KW-0802">TPR repeat</keyword>
<protein>
    <submittedName>
        <fullName evidence="3">F-box/TPR repeat protein pof3</fullName>
    </submittedName>
</protein>
<gene>
    <name evidence="3" type="ORF">B9G98_04564</name>
</gene>
<dbReference type="SUPFAM" id="SSF81383">
    <property type="entry name" value="F-box domain"/>
    <property type="match status" value="1"/>
</dbReference>
<dbReference type="GeneID" id="36518312"/>
<dbReference type="OrthoDB" id="629492at2759"/>
<evidence type="ECO:0000313" key="4">
    <source>
        <dbReference type="Proteomes" id="UP000238350"/>
    </source>
</evidence>
<proteinExistence type="predicted"/>
<dbReference type="InterPro" id="IPR032675">
    <property type="entry name" value="LRR_dom_sf"/>
</dbReference>
<dbReference type="RefSeq" id="XP_024666889.1">
    <property type="nucleotide sequence ID" value="XM_024811121.1"/>
</dbReference>
<dbReference type="Gene3D" id="1.25.40.10">
    <property type="entry name" value="Tetratricopeptide repeat domain"/>
    <property type="match status" value="1"/>
</dbReference>
<evidence type="ECO:0000256" key="1">
    <source>
        <dbReference type="PROSITE-ProRule" id="PRU00339"/>
    </source>
</evidence>
<dbReference type="InterPro" id="IPR011990">
    <property type="entry name" value="TPR-like_helical_dom_sf"/>
</dbReference>
<dbReference type="SMART" id="SM00256">
    <property type="entry name" value="FBOX"/>
    <property type="match status" value="1"/>
</dbReference>
<evidence type="ECO:0000313" key="3">
    <source>
        <dbReference type="EMBL" id="PRT56944.1"/>
    </source>
</evidence>
<organism evidence="3 4">
    <name type="scientific">Wickerhamiella sorbophila</name>
    <dbReference type="NCBI Taxonomy" id="45607"/>
    <lineage>
        <taxon>Eukaryota</taxon>
        <taxon>Fungi</taxon>
        <taxon>Dikarya</taxon>
        <taxon>Ascomycota</taxon>
        <taxon>Saccharomycotina</taxon>
        <taxon>Dipodascomycetes</taxon>
        <taxon>Dipodascales</taxon>
        <taxon>Trichomonascaceae</taxon>
        <taxon>Wickerhamiella</taxon>
    </lineage>
</organism>
<dbReference type="STRING" id="45607.A0A2T0FPM6"/>
<dbReference type="EMBL" id="NDIQ01000022">
    <property type="protein sequence ID" value="PRT56944.1"/>
    <property type="molecule type" value="Genomic_DNA"/>
</dbReference>
<name>A0A2T0FPM6_9ASCO</name>
<dbReference type="PROSITE" id="PS50181">
    <property type="entry name" value="FBOX"/>
    <property type="match status" value="1"/>
</dbReference>
<dbReference type="InterPro" id="IPR036047">
    <property type="entry name" value="F-box-like_dom_sf"/>
</dbReference>
<feature type="domain" description="F-box" evidence="2">
    <location>
        <begin position="141"/>
        <end position="188"/>
    </location>
</feature>
<accession>A0A2T0FPM6</accession>
<dbReference type="InterPro" id="IPR019734">
    <property type="entry name" value="TPR_rpt"/>
</dbReference>
<dbReference type="SUPFAM" id="SSF48452">
    <property type="entry name" value="TPR-like"/>
    <property type="match status" value="1"/>
</dbReference>
<sequence length="549" mass="62941">MKDAIVQARQLHRKEKYGLALEILRSNTREIGARSLSPPKYLTTDDLYNMLDLRADLLVKESHLHEGLEDATSMVRMQPKNPRGYLRLGQIYLLLDKAKEAADTYRQALKRISPTEDCYKMLVNLQKKANRKFQQSLAMRCDPLEKLPRELLYLIFSRLNLEERSKLTLVSKKWRVYILKEPKFWNNIQLRLGKKQRVSSDTLIEFISRSTLPLKLDLLDTTIVRPERLLQYISFNKKVQMNYLALMNSSSLSTQPLMAAIRERNAIFPNLRVLKIPSNALDVDLRWCLQNLPALETLELTATAHCAMHSVEQAELSDSNLKTLKLYGGGAVVCVSASLASQLSSLSSLHSLSLHRVIADFECLDPVFENEQLTEFGFTAFGARALRIVMPEFKSPLLKSLALNNVQIDFSGWRQKVSLEYLELKWANLLPYSFGDILNRLGCEETLKTLVAHRSHFAWPISSPERVLVNLDTFQFTEMAAVDDQSLSWLLHALRHVKRVNVDSSEFSGPALMKLVRLGITHLRCKECPMSYEFLEWLQKGTGQVNVRY</sequence>
<dbReference type="Gene3D" id="1.20.1280.50">
    <property type="match status" value="1"/>
</dbReference>
<keyword evidence="4" id="KW-1185">Reference proteome</keyword>
<dbReference type="Gene3D" id="3.80.10.10">
    <property type="entry name" value="Ribonuclease Inhibitor"/>
    <property type="match status" value="1"/>
</dbReference>
<reference evidence="3 4" key="1">
    <citation type="submission" date="2017-04" db="EMBL/GenBank/DDBJ databases">
        <title>Genome sequencing of [Candida] sorbophila.</title>
        <authorList>
            <person name="Ahn J.O."/>
        </authorList>
    </citation>
    <scope>NUCLEOTIDE SEQUENCE [LARGE SCALE GENOMIC DNA]</scope>
    <source>
        <strain evidence="3 4">DS02</strain>
    </source>
</reference>
<feature type="repeat" description="TPR" evidence="1">
    <location>
        <begin position="82"/>
        <end position="115"/>
    </location>
</feature>
<dbReference type="InterPro" id="IPR001810">
    <property type="entry name" value="F-box_dom"/>
</dbReference>
<dbReference type="SUPFAM" id="SSF52047">
    <property type="entry name" value="RNI-like"/>
    <property type="match status" value="1"/>
</dbReference>
<dbReference type="Proteomes" id="UP000238350">
    <property type="component" value="Unassembled WGS sequence"/>
</dbReference>
<dbReference type="AlphaFoldDB" id="A0A2T0FPM6"/>
<dbReference type="PROSITE" id="PS50005">
    <property type="entry name" value="TPR"/>
    <property type="match status" value="1"/>
</dbReference>
<comment type="caution">
    <text evidence="3">The sequence shown here is derived from an EMBL/GenBank/DDBJ whole genome shotgun (WGS) entry which is preliminary data.</text>
</comment>